<organism evidence="2 3">
    <name type="scientific">Brassica carinata</name>
    <name type="common">Ethiopian mustard</name>
    <name type="synonym">Abyssinian cabbage</name>
    <dbReference type="NCBI Taxonomy" id="52824"/>
    <lineage>
        <taxon>Eukaryota</taxon>
        <taxon>Viridiplantae</taxon>
        <taxon>Streptophyta</taxon>
        <taxon>Embryophyta</taxon>
        <taxon>Tracheophyta</taxon>
        <taxon>Spermatophyta</taxon>
        <taxon>Magnoliopsida</taxon>
        <taxon>eudicotyledons</taxon>
        <taxon>Gunneridae</taxon>
        <taxon>Pentapetalae</taxon>
        <taxon>rosids</taxon>
        <taxon>malvids</taxon>
        <taxon>Brassicales</taxon>
        <taxon>Brassicaceae</taxon>
        <taxon>Brassiceae</taxon>
        <taxon>Brassica</taxon>
    </lineage>
</organism>
<dbReference type="Proteomes" id="UP000886595">
    <property type="component" value="Unassembled WGS sequence"/>
</dbReference>
<evidence type="ECO:0000256" key="1">
    <source>
        <dbReference type="SAM" id="MobiDB-lite"/>
    </source>
</evidence>
<feature type="compositionally biased region" description="Polar residues" evidence="1">
    <location>
        <begin position="9"/>
        <end position="23"/>
    </location>
</feature>
<dbReference type="EMBL" id="JAAMPC010000005">
    <property type="protein sequence ID" value="KAG2313326.1"/>
    <property type="molecule type" value="Genomic_DNA"/>
</dbReference>
<protein>
    <submittedName>
        <fullName evidence="2">Uncharacterized protein</fullName>
    </submittedName>
</protein>
<dbReference type="OrthoDB" id="775852at2759"/>
<comment type="caution">
    <text evidence="2">The sequence shown here is derived from an EMBL/GenBank/DDBJ whole genome shotgun (WGS) entry which is preliminary data.</text>
</comment>
<accession>A0A8X7VLA7</accession>
<feature type="region of interest" description="Disordered" evidence="1">
    <location>
        <begin position="1"/>
        <end position="23"/>
    </location>
</feature>
<proteinExistence type="predicted"/>
<dbReference type="AlphaFoldDB" id="A0A8X7VLA7"/>
<evidence type="ECO:0000313" key="2">
    <source>
        <dbReference type="EMBL" id="KAG2313326.1"/>
    </source>
</evidence>
<gene>
    <name evidence="2" type="ORF">Bca52824_024883</name>
</gene>
<evidence type="ECO:0000313" key="3">
    <source>
        <dbReference type="Proteomes" id="UP000886595"/>
    </source>
</evidence>
<name>A0A8X7VLA7_BRACI</name>
<keyword evidence="3" id="KW-1185">Reference proteome</keyword>
<reference evidence="2 3" key="1">
    <citation type="submission" date="2020-02" db="EMBL/GenBank/DDBJ databases">
        <authorList>
            <person name="Ma Q."/>
            <person name="Huang Y."/>
            <person name="Song X."/>
            <person name="Pei D."/>
        </authorList>
    </citation>
    <scope>NUCLEOTIDE SEQUENCE [LARGE SCALE GENOMIC DNA]</scope>
    <source>
        <strain evidence="2">Sxm20200214</strain>
        <tissue evidence="2">Leaf</tissue>
    </source>
</reference>
<sequence length="72" mass="8325">MELLRHQQKFAQQQPFSVSMVPTSPTFNLLKPPAPKRMSPNEDAAAFQRIGRSYEFKFENSQVKPWEVGEDT</sequence>